<dbReference type="PANTHER" id="PTHR34387:SF2">
    <property type="entry name" value="SLR1258 PROTEIN"/>
    <property type="match status" value="1"/>
</dbReference>
<gene>
    <name evidence="2" type="ORF">DC20_06230</name>
</gene>
<dbReference type="InterPro" id="IPR052022">
    <property type="entry name" value="26kDa_periplasmic_antigen"/>
</dbReference>
<dbReference type="GO" id="GO:0006974">
    <property type="term" value="P:DNA damage response"/>
    <property type="evidence" value="ECO:0007669"/>
    <property type="project" value="TreeGrafter"/>
</dbReference>
<sequence>MKQISAYLIIAVALVAAAFIVGSAYKYKFKATESISVTGSAEVDFISNQVVWTGFYSRRSMDLRSAYAALKQYESLVRRYLRLKGIQDSSVVISSVEIMKEYQPKFDLEGRQTGQDFGGYNLTQQVKVESTDIGRVERLSREVTELIEQGVEFNSTPPQYYYTKLKGLKHNLLAKASEDARLRAKAIAENSGGDLGSLRKATMGVFQIVGQNSNESYSYGGVFNTSDKDKTATITVRVEYAVD</sequence>
<keyword evidence="1" id="KW-0472">Membrane</keyword>
<evidence type="ECO:0000313" key="3">
    <source>
        <dbReference type="Proteomes" id="UP000061382"/>
    </source>
</evidence>
<evidence type="ECO:0008006" key="4">
    <source>
        <dbReference type="Google" id="ProtNLM"/>
    </source>
</evidence>
<dbReference type="STRING" id="512763.DC20_06230"/>
<dbReference type="EMBL" id="CP012643">
    <property type="protein sequence ID" value="ALI98637.1"/>
    <property type="molecule type" value="Genomic_DNA"/>
</dbReference>
<organism evidence="2 3">
    <name type="scientific">Rufibacter tibetensis</name>
    <dbReference type="NCBI Taxonomy" id="512763"/>
    <lineage>
        <taxon>Bacteria</taxon>
        <taxon>Pseudomonadati</taxon>
        <taxon>Bacteroidota</taxon>
        <taxon>Cytophagia</taxon>
        <taxon>Cytophagales</taxon>
        <taxon>Hymenobacteraceae</taxon>
        <taxon>Rufibacter</taxon>
    </lineage>
</organism>
<dbReference type="InterPro" id="IPR010916">
    <property type="entry name" value="TonB_box_CS"/>
</dbReference>
<dbReference type="RefSeq" id="WP_062543037.1">
    <property type="nucleotide sequence ID" value="NZ_CP012643.1"/>
</dbReference>
<dbReference type="PROSITE" id="PS00430">
    <property type="entry name" value="TONB_DEPENDENT_REC_1"/>
    <property type="match status" value="1"/>
</dbReference>
<dbReference type="KEGG" id="rti:DC20_06230"/>
<feature type="transmembrane region" description="Helical" evidence="1">
    <location>
        <begin position="6"/>
        <end position="25"/>
    </location>
</feature>
<dbReference type="Gene3D" id="3.30.70.2970">
    <property type="entry name" value="Protein of unknown function (DUF541), domain 2"/>
    <property type="match status" value="1"/>
</dbReference>
<dbReference type="PANTHER" id="PTHR34387">
    <property type="entry name" value="SLR1258 PROTEIN"/>
    <property type="match status" value="1"/>
</dbReference>
<keyword evidence="3" id="KW-1185">Reference proteome</keyword>
<keyword evidence="1" id="KW-1133">Transmembrane helix</keyword>
<accession>A0A0P0CVV0</accession>
<dbReference type="InterPro" id="IPR016907">
    <property type="entry name" value="UCP029033"/>
</dbReference>
<dbReference type="InterPro" id="IPR007497">
    <property type="entry name" value="SIMPL/DUF541"/>
</dbReference>
<name>A0A0P0CVV0_9BACT</name>
<reference evidence="2 3" key="1">
    <citation type="submission" date="2015-08" db="EMBL/GenBank/DDBJ databases">
        <title>Complete genome sequence of Rufibacter tibetensis strain 1351t, a radiation-resistant bacterium from tibet plateau.</title>
        <authorList>
            <person name="Dai J."/>
        </authorList>
    </citation>
    <scope>NUCLEOTIDE SEQUENCE [LARGE SCALE GENOMIC DNA]</scope>
    <source>
        <strain evidence="2 3">1351</strain>
    </source>
</reference>
<dbReference type="PIRSF" id="PIRSF029033">
    <property type="entry name" value="UCP029033"/>
    <property type="match status" value="1"/>
</dbReference>
<dbReference type="PATRIC" id="fig|512763.3.peg.1379"/>
<dbReference type="OrthoDB" id="9785289at2"/>
<proteinExistence type="predicted"/>
<keyword evidence="1" id="KW-0812">Transmembrane</keyword>
<protein>
    <recommendedName>
        <fullName evidence="4">SIMPL domain-containing protein</fullName>
    </recommendedName>
</protein>
<dbReference type="AlphaFoldDB" id="A0A0P0CVV0"/>
<dbReference type="Proteomes" id="UP000061382">
    <property type="component" value="Chromosome"/>
</dbReference>
<dbReference type="Pfam" id="PF04402">
    <property type="entry name" value="SIMPL"/>
    <property type="match status" value="1"/>
</dbReference>
<evidence type="ECO:0000256" key="1">
    <source>
        <dbReference type="SAM" id="Phobius"/>
    </source>
</evidence>
<evidence type="ECO:0000313" key="2">
    <source>
        <dbReference type="EMBL" id="ALI98637.1"/>
    </source>
</evidence>